<dbReference type="AlphaFoldDB" id="A0AAV7M1H0"/>
<evidence type="ECO:0000256" key="2">
    <source>
        <dbReference type="SAM" id="MobiDB-lite"/>
    </source>
</evidence>
<feature type="compositionally biased region" description="Low complexity" evidence="2">
    <location>
        <begin position="118"/>
        <end position="127"/>
    </location>
</feature>
<organism evidence="4 5">
    <name type="scientific">Pleurodeles waltl</name>
    <name type="common">Iberian ribbed newt</name>
    <dbReference type="NCBI Taxonomy" id="8319"/>
    <lineage>
        <taxon>Eukaryota</taxon>
        <taxon>Metazoa</taxon>
        <taxon>Chordata</taxon>
        <taxon>Craniata</taxon>
        <taxon>Vertebrata</taxon>
        <taxon>Euteleostomi</taxon>
        <taxon>Amphibia</taxon>
        <taxon>Batrachia</taxon>
        <taxon>Caudata</taxon>
        <taxon>Salamandroidea</taxon>
        <taxon>Salamandridae</taxon>
        <taxon>Pleurodelinae</taxon>
        <taxon>Pleurodeles</taxon>
    </lineage>
</organism>
<reference evidence="4" key="1">
    <citation type="journal article" date="2022" name="bioRxiv">
        <title>Sequencing and chromosome-scale assembly of the giantPleurodeles waltlgenome.</title>
        <authorList>
            <person name="Brown T."/>
            <person name="Elewa A."/>
            <person name="Iarovenko S."/>
            <person name="Subramanian E."/>
            <person name="Araus A.J."/>
            <person name="Petzold A."/>
            <person name="Susuki M."/>
            <person name="Suzuki K.-i.T."/>
            <person name="Hayashi T."/>
            <person name="Toyoda A."/>
            <person name="Oliveira C."/>
            <person name="Osipova E."/>
            <person name="Leigh N.D."/>
            <person name="Simon A."/>
            <person name="Yun M.H."/>
        </authorList>
    </citation>
    <scope>NUCLEOTIDE SEQUENCE</scope>
    <source>
        <strain evidence="4">20211129_DDA</strain>
        <tissue evidence="4">Liver</tissue>
    </source>
</reference>
<dbReference type="PANTHER" id="PTHR31993">
    <property type="entry name" value="UBA-LIKE DOMAIN-CONTAINING PROTEIN 2"/>
    <property type="match status" value="1"/>
</dbReference>
<proteinExistence type="inferred from homology"/>
<gene>
    <name evidence="4" type="ORF">NDU88_002437</name>
</gene>
<sequence>MGSCGRCVCVCGAGGATVWGVSSEGGRSPAADMDLEALKQQLMINQFVLTAGCGAEQAEQLLRGAHWEFETALSTFFQESNVPYAHHHMMCTPANTPATPPNFPDALAMFSRLKASESLSGSSPIGSMATSPPLPPPHHGSFSSAWPMIPPTSQQHQQSMWTPNPPPPPPAGHGANGDSEPKAAMEAER</sequence>
<feature type="region of interest" description="Disordered" evidence="2">
    <location>
        <begin position="118"/>
        <end position="189"/>
    </location>
</feature>
<feature type="domain" description="UBA-like" evidence="3">
    <location>
        <begin position="38"/>
        <end position="83"/>
    </location>
</feature>
<dbReference type="PANTHER" id="PTHR31993:SF5">
    <property type="entry name" value="UBA-LIKE DOMAIN-CONTAINING PROTEIN 1"/>
    <property type="match status" value="1"/>
</dbReference>
<feature type="compositionally biased region" description="Polar residues" evidence="2">
    <location>
        <begin position="151"/>
        <end position="162"/>
    </location>
</feature>
<feature type="compositionally biased region" description="Basic and acidic residues" evidence="2">
    <location>
        <begin position="179"/>
        <end position="189"/>
    </location>
</feature>
<evidence type="ECO:0000256" key="1">
    <source>
        <dbReference type="ARBA" id="ARBA00006090"/>
    </source>
</evidence>
<dbReference type="Gene3D" id="1.10.8.10">
    <property type="entry name" value="DNA helicase RuvA subunit, C-terminal domain"/>
    <property type="match status" value="1"/>
</dbReference>
<comment type="similarity">
    <text evidence="1">Belongs to the UBALD family.</text>
</comment>
<dbReference type="EMBL" id="JANPWB010000014">
    <property type="protein sequence ID" value="KAJ1097312.1"/>
    <property type="molecule type" value="Genomic_DNA"/>
</dbReference>
<comment type="caution">
    <text evidence="4">The sequence shown here is derived from an EMBL/GenBank/DDBJ whole genome shotgun (WGS) entry which is preliminary data.</text>
</comment>
<dbReference type="CDD" id="cd14343">
    <property type="entry name" value="UBA_F100B_like"/>
    <property type="match status" value="1"/>
</dbReference>
<dbReference type="Proteomes" id="UP001066276">
    <property type="component" value="Chromosome 10"/>
</dbReference>
<dbReference type="InterPro" id="IPR009060">
    <property type="entry name" value="UBA-like_sf"/>
</dbReference>
<name>A0AAV7M1H0_PLEWA</name>
<dbReference type="Pfam" id="PF22566">
    <property type="entry name" value="UBA_8"/>
    <property type="match status" value="1"/>
</dbReference>
<dbReference type="InterPro" id="IPR054109">
    <property type="entry name" value="UBA_8"/>
</dbReference>
<evidence type="ECO:0000313" key="5">
    <source>
        <dbReference type="Proteomes" id="UP001066276"/>
    </source>
</evidence>
<evidence type="ECO:0000259" key="3">
    <source>
        <dbReference type="Pfam" id="PF22566"/>
    </source>
</evidence>
<dbReference type="InterPro" id="IPR039310">
    <property type="entry name" value="UBALD1/2"/>
</dbReference>
<keyword evidence="5" id="KW-1185">Reference proteome</keyword>
<accession>A0AAV7M1H0</accession>
<evidence type="ECO:0000313" key="4">
    <source>
        <dbReference type="EMBL" id="KAJ1097312.1"/>
    </source>
</evidence>
<protein>
    <recommendedName>
        <fullName evidence="3">UBA-like domain-containing protein</fullName>
    </recommendedName>
</protein>
<dbReference type="SUPFAM" id="SSF46934">
    <property type="entry name" value="UBA-like"/>
    <property type="match status" value="1"/>
</dbReference>